<name>A0A2C9LTD0_BIOGL</name>
<feature type="compositionally biased region" description="Polar residues" evidence="1">
    <location>
        <begin position="209"/>
        <end position="223"/>
    </location>
</feature>
<accession>A0A2C9LTD0</accession>
<evidence type="ECO:0000256" key="1">
    <source>
        <dbReference type="SAM" id="MobiDB-lite"/>
    </source>
</evidence>
<evidence type="ECO:0000256" key="2">
    <source>
        <dbReference type="SAM" id="SignalP"/>
    </source>
</evidence>
<feature type="chain" id="PRO_5013356410" evidence="2">
    <location>
        <begin position="30"/>
        <end position="268"/>
    </location>
</feature>
<dbReference type="InterPro" id="IPR001370">
    <property type="entry name" value="BIR_rpt"/>
</dbReference>
<dbReference type="VEuPathDB" id="VectorBase:BGLB034763"/>
<dbReference type="Pfam" id="PF00653">
    <property type="entry name" value="BIR"/>
    <property type="match status" value="1"/>
</dbReference>
<protein>
    <submittedName>
        <fullName evidence="3">Uncharacterized protein</fullName>
    </submittedName>
</protein>
<evidence type="ECO:0000313" key="4">
    <source>
        <dbReference type="Proteomes" id="UP000076420"/>
    </source>
</evidence>
<reference evidence="3" key="1">
    <citation type="submission" date="2020-05" db="UniProtKB">
        <authorList>
            <consortium name="EnsemblMetazoa"/>
        </authorList>
    </citation>
    <scope>IDENTIFICATION</scope>
    <source>
        <strain evidence="3">BB02</strain>
    </source>
</reference>
<dbReference type="KEGG" id="bgt:106058778"/>
<feature type="signal peptide" evidence="2">
    <location>
        <begin position="1"/>
        <end position="29"/>
    </location>
</feature>
<gene>
    <name evidence="3" type="primary">106058778</name>
</gene>
<dbReference type="VEuPathDB" id="VectorBase:BGLAX_049960"/>
<dbReference type="Gene3D" id="1.10.1170.10">
    <property type="entry name" value="Inhibitor Of Apoptosis Protein (2mihbC-IAP-1), Chain A"/>
    <property type="match status" value="1"/>
</dbReference>
<dbReference type="PROSITE" id="PS50143">
    <property type="entry name" value="BIR_REPEAT_2"/>
    <property type="match status" value="1"/>
</dbReference>
<dbReference type="Proteomes" id="UP000076420">
    <property type="component" value="Unassembled WGS sequence"/>
</dbReference>
<keyword evidence="2" id="KW-0732">Signal</keyword>
<proteinExistence type="predicted"/>
<feature type="region of interest" description="Disordered" evidence="1">
    <location>
        <begin position="202"/>
        <end position="223"/>
    </location>
</feature>
<evidence type="ECO:0000313" key="3">
    <source>
        <dbReference type="EnsemblMetazoa" id="BGLB034763-PC"/>
    </source>
</evidence>
<dbReference type="EnsemblMetazoa" id="BGLB034763-RC">
    <property type="protein sequence ID" value="BGLB034763-PC"/>
    <property type="gene ID" value="BGLB034763"/>
</dbReference>
<dbReference type="AlphaFoldDB" id="A0A2C9LTD0"/>
<sequence length="268" mass="30135">MVIFMNLNMNKSLVISLLTGLLVVHSIEATQKGGNKDVPPTLYNYNIQLHRVASFRPWPSLHPVSRLLLANQGYFYIDDGSGLIDDESVMCHACYTTLPGLSTVETISQVQWSHLSTCPYSHDLRLAMDSRPIQQREARATVIRQETDSVQNMTIQNAPLILSNIPVNTLPTSEIPAAQTSDTQVTRPPFLNRQDDDLIPQASGHRDTTPTFDNQAQASSPQRQHLHLDLQVRGYVDGIFRIHIRLNDRVRQEEGPCGPDRLYITNTN</sequence>
<organism evidence="3 4">
    <name type="scientific">Biomphalaria glabrata</name>
    <name type="common">Bloodfluke planorb</name>
    <name type="synonym">Freshwater snail</name>
    <dbReference type="NCBI Taxonomy" id="6526"/>
    <lineage>
        <taxon>Eukaryota</taxon>
        <taxon>Metazoa</taxon>
        <taxon>Spiralia</taxon>
        <taxon>Lophotrochozoa</taxon>
        <taxon>Mollusca</taxon>
        <taxon>Gastropoda</taxon>
        <taxon>Heterobranchia</taxon>
        <taxon>Euthyneura</taxon>
        <taxon>Panpulmonata</taxon>
        <taxon>Hygrophila</taxon>
        <taxon>Lymnaeoidea</taxon>
        <taxon>Planorbidae</taxon>
        <taxon>Biomphalaria</taxon>
    </lineage>
</organism>
<dbReference type="SUPFAM" id="SSF57924">
    <property type="entry name" value="Inhibitor of apoptosis (IAP) repeat"/>
    <property type="match status" value="1"/>
</dbReference>